<name>H0Y1X7_OTOGA</name>
<dbReference type="eggNOG" id="ENOG502SCUZ">
    <property type="taxonomic scope" value="Eukaryota"/>
</dbReference>
<accession>H0Y1X7</accession>
<feature type="chain" id="PRO_5012655318" evidence="2">
    <location>
        <begin position="16"/>
        <end position="224"/>
    </location>
</feature>
<evidence type="ECO:0000256" key="2">
    <source>
        <dbReference type="SAM" id="SignalP"/>
    </source>
</evidence>
<dbReference type="HOGENOM" id="CLU_111396_0_0_1"/>
<dbReference type="GO" id="GO:0070062">
    <property type="term" value="C:extracellular exosome"/>
    <property type="evidence" value="ECO:0007669"/>
    <property type="project" value="TreeGrafter"/>
</dbReference>
<dbReference type="EMBL" id="AAQR03168060">
    <property type="status" value="NOT_ANNOTATED_CDS"/>
    <property type="molecule type" value="Genomic_DNA"/>
</dbReference>
<dbReference type="PANTHER" id="PTHR39415:SF1">
    <property type="entry name" value="PROLINE-RICH PROTEIN 27"/>
    <property type="match status" value="1"/>
</dbReference>
<dbReference type="PANTHER" id="PTHR39415">
    <property type="entry name" value="PROLINE-RICH PROTEIN 27"/>
    <property type="match status" value="1"/>
</dbReference>
<dbReference type="STRING" id="30611.ENSOGAP00000022370"/>
<reference evidence="4" key="1">
    <citation type="submission" date="2011-03" db="EMBL/GenBank/DDBJ databases">
        <title>Version 3 of the genome sequence of Otolemur garnettii (Bushbaby).</title>
        <authorList>
            <consortium name="The Broad Institute Genome Sequencing Platform"/>
            <person name="Di Palma F."/>
            <person name="Johnson J."/>
            <person name="Lander E.S."/>
            <person name="Lindblad-Toh K."/>
            <person name="Jaffe D.B."/>
            <person name="Gnerre S."/>
            <person name="MacCallum I."/>
            <person name="Przybylski D."/>
            <person name="Ribeiro F.J."/>
            <person name="Burton J.N."/>
            <person name="Walker B.J."/>
            <person name="Sharpe T."/>
            <person name="Hall G."/>
        </authorList>
    </citation>
    <scope>NUCLEOTIDE SEQUENCE [LARGE SCALE GENOMIC DNA]</scope>
</reference>
<dbReference type="InterPro" id="IPR033533">
    <property type="entry name" value="PRR27"/>
</dbReference>
<sequence length="224" mass="22585">MKLLFWACIVSVAFARKRRFPFFKGYNGYYDHTLRPSRNAPHGLRGTQPPPQSLPVNAMPLYPGNADVHTGVLPDPWMLHASGAAQSYSIMGSPSTAAPSSAQPLLGVFSCALCPNIYAALTAPIAPPASASPAAAPPVAASPAAAQRVAASSAEDTLVAASPAAAPPVAASPAEDTPVATEPASATPFAAEPAAATPFASAPAAATSVAAEPVLQPSLLNLNL</sequence>
<dbReference type="GeneTree" id="ENSGT00940000169523"/>
<reference evidence="3" key="2">
    <citation type="submission" date="2025-08" db="UniProtKB">
        <authorList>
            <consortium name="Ensembl"/>
        </authorList>
    </citation>
    <scope>IDENTIFICATION</scope>
</reference>
<dbReference type="OMA" id="PPRDFPF"/>
<proteinExistence type="predicted"/>
<dbReference type="Proteomes" id="UP000005225">
    <property type="component" value="Unassembled WGS sequence"/>
</dbReference>
<evidence type="ECO:0000313" key="4">
    <source>
        <dbReference type="Proteomes" id="UP000005225"/>
    </source>
</evidence>
<evidence type="ECO:0000256" key="1">
    <source>
        <dbReference type="SAM" id="MobiDB-lite"/>
    </source>
</evidence>
<dbReference type="AlphaFoldDB" id="H0Y1X7"/>
<dbReference type="Ensembl" id="ENSOGAT00000029267.1">
    <property type="protein sequence ID" value="ENSOGAP00000022370.1"/>
    <property type="gene ID" value="ENSOGAG00000034054.1"/>
</dbReference>
<dbReference type="EMBL" id="AAQR03168059">
    <property type="status" value="NOT_ANNOTATED_CDS"/>
    <property type="molecule type" value="Genomic_DNA"/>
</dbReference>
<keyword evidence="2" id="KW-0732">Signal</keyword>
<organism evidence="3 4">
    <name type="scientific">Otolemur garnettii</name>
    <name type="common">Small-eared galago</name>
    <name type="synonym">Garnett's greater bushbaby</name>
    <dbReference type="NCBI Taxonomy" id="30611"/>
    <lineage>
        <taxon>Eukaryota</taxon>
        <taxon>Metazoa</taxon>
        <taxon>Chordata</taxon>
        <taxon>Craniata</taxon>
        <taxon>Vertebrata</taxon>
        <taxon>Euteleostomi</taxon>
        <taxon>Mammalia</taxon>
        <taxon>Eutheria</taxon>
        <taxon>Euarchontoglires</taxon>
        <taxon>Primates</taxon>
        <taxon>Strepsirrhini</taxon>
        <taxon>Lorisiformes</taxon>
        <taxon>Galagidae</taxon>
        <taxon>Otolemur</taxon>
    </lineage>
</organism>
<dbReference type="InParanoid" id="H0Y1X7"/>
<feature type="region of interest" description="Disordered" evidence="1">
    <location>
        <begin position="165"/>
        <end position="184"/>
    </location>
</feature>
<protein>
    <submittedName>
        <fullName evidence="3">Uncharacterized protein</fullName>
    </submittedName>
</protein>
<keyword evidence="4" id="KW-1185">Reference proteome</keyword>
<reference evidence="3" key="3">
    <citation type="submission" date="2025-09" db="UniProtKB">
        <authorList>
            <consortium name="Ensembl"/>
        </authorList>
    </citation>
    <scope>IDENTIFICATION</scope>
</reference>
<feature type="signal peptide" evidence="2">
    <location>
        <begin position="1"/>
        <end position="15"/>
    </location>
</feature>
<dbReference type="FunCoup" id="H0Y1X7">
    <property type="interactions" value="5"/>
</dbReference>
<evidence type="ECO:0000313" key="3">
    <source>
        <dbReference type="Ensembl" id="ENSOGAP00000022370.1"/>
    </source>
</evidence>